<accession>A0A7S0LE92</accession>
<sequence length="343" mass="37134">MLQTRALAVAALTCGAASTLISTRLSDQLNDQQASRGQCKRGPEPARGVMPASPARAAGGDGGVLLIVPGVSDAMRAQLVARNVAQVKPRACLVFTHKRCGDDENLDAQLDASSISPVAAACEVVRAPNGEGGGYVAHLKRVLPSFVEMGRFEWVLVLMDDVQLSRESFDLERMLRIATHNNLTAVTPAVSFAHDEVMRVPTTPHPRGIVGRVTKRTEVFALALTVPAFRCWHELIDTAMNSIGWGYDHWLYTFCKSWRSLDYKAGIIDTMEVVHGGQASGEAGGNVSAAAFTRTYGNREAKSARDAMRSDFKRRGLPPLHPVDRLTHGWLHDPYGTHAPGTS</sequence>
<dbReference type="EMBL" id="HBEY01028806">
    <property type="protein sequence ID" value="CAD8610293.1"/>
    <property type="molecule type" value="Transcribed_RNA"/>
</dbReference>
<feature type="signal peptide" evidence="2">
    <location>
        <begin position="1"/>
        <end position="18"/>
    </location>
</feature>
<feature type="chain" id="PRO_5031336070" description="Hexosyltransferase" evidence="2">
    <location>
        <begin position="19"/>
        <end position="343"/>
    </location>
</feature>
<proteinExistence type="predicted"/>
<evidence type="ECO:0008006" key="4">
    <source>
        <dbReference type="Google" id="ProtNLM"/>
    </source>
</evidence>
<keyword evidence="2" id="KW-0732">Signal</keyword>
<name>A0A7S0LE92_9EUKA</name>
<evidence type="ECO:0000256" key="1">
    <source>
        <dbReference type="SAM" id="MobiDB-lite"/>
    </source>
</evidence>
<evidence type="ECO:0000256" key="2">
    <source>
        <dbReference type="SAM" id="SignalP"/>
    </source>
</evidence>
<organism evidence="3">
    <name type="scientific">Coccolithus braarudii</name>
    <dbReference type="NCBI Taxonomy" id="221442"/>
    <lineage>
        <taxon>Eukaryota</taxon>
        <taxon>Haptista</taxon>
        <taxon>Haptophyta</taxon>
        <taxon>Prymnesiophyceae</taxon>
        <taxon>Coccolithales</taxon>
        <taxon>Coccolithaceae</taxon>
        <taxon>Coccolithus</taxon>
    </lineage>
</organism>
<gene>
    <name evidence="3" type="ORF">CPEL01642_LOCUS13671</name>
</gene>
<reference evidence="3" key="1">
    <citation type="submission" date="2021-01" db="EMBL/GenBank/DDBJ databases">
        <authorList>
            <person name="Corre E."/>
            <person name="Pelletier E."/>
            <person name="Niang G."/>
            <person name="Scheremetjew M."/>
            <person name="Finn R."/>
            <person name="Kale V."/>
            <person name="Holt S."/>
            <person name="Cochrane G."/>
            <person name="Meng A."/>
            <person name="Brown T."/>
            <person name="Cohen L."/>
        </authorList>
    </citation>
    <scope>NUCLEOTIDE SEQUENCE</scope>
    <source>
        <strain evidence="3">PLY182g</strain>
    </source>
</reference>
<evidence type="ECO:0000313" key="3">
    <source>
        <dbReference type="EMBL" id="CAD8610293.1"/>
    </source>
</evidence>
<feature type="region of interest" description="Disordered" evidence="1">
    <location>
        <begin position="29"/>
        <end position="54"/>
    </location>
</feature>
<protein>
    <recommendedName>
        <fullName evidence="4">Hexosyltransferase</fullName>
    </recommendedName>
</protein>
<dbReference type="AlphaFoldDB" id="A0A7S0LE92"/>